<dbReference type="Proteomes" id="UP001217089">
    <property type="component" value="Unassembled WGS sequence"/>
</dbReference>
<evidence type="ECO:0000313" key="1">
    <source>
        <dbReference type="EMBL" id="KAJ8305341.1"/>
    </source>
</evidence>
<sequence>MKTIPCSPPPDGDYGIYAMDCEMYMYVLYTLSTSRKKKIYNFLFCFNLHVSLCIKYNDKSIGGHDSLEDAVSCMDLMHYKVREDARFEKR</sequence>
<protein>
    <recommendedName>
        <fullName evidence="3">Exonuclease domain-containing protein</fullName>
    </recommendedName>
</protein>
<gene>
    <name evidence="1" type="ORF">KUTeg_015886</name>
</gene>
<organism evidence="1 2">
    <name type="scientific">Tegillarca granosa</name>
    <name type="common">Malaysian cockle</name>
    <name type="synonym">Anadara granosa</name>
    <dbReference type="NCBI Taxonomy" id="220873"/>
    <lineage>
        <taxon>Eukaryota</taxon>
        <taxon>Metazoa</taxon>
        <taxon>Spiralia</taxon>
        <taxon>Lophotrochozoa</taxon>
        <taxon>Mollusca</taxon>
        <taxon>Bivalvia</taxon>
        <taxon>Autobranchia</taxon>
        <taxon>Pteriomorphia</taxon>
        <taxon>Arcoida</taxon>
        <taxon>Arcoidea</taxon>
        <taxon>Arcidae</taxon>
        <taxon>Tegillarca</taxon>
    </lineage>
</organism>
<proteinExistence type="predicted"/>
<keyword evidence="2" id="KW-1185">Reference proteome</keyword>
<evidence type="ECO:0000313" key="2">
    <source>
        <dbReference type="Proteomes" id="UP001217089"/>
    </source>
</evidence>
<evidence type="ECO:0008006" key="3">
    <source>
        <dbReference type="Google" id="ProtNLM"/>
    </source>
</evidence>
<name>A0ABQ9ELT8_TEGGR</name>
<dbReference type="EMBL" id="JARBDR010000813">
    <property type="protein sequence ID" value="KAJ8305341.1"/>
    <property type="molecule type" value="Genomic_DNA"/>
</dbReference>
<comment type="caution">
    <text evidence="1">The sequence shown here is derived from an EMBL/GenBank/DDBJ whole genome shotgun (WGS) entry which is preliminary data.</text>
</comment>
<accession>A0ABQ9ELT8</accession>
<reference evidence="1 2" key="1">
    <citation type="submission" date="2022-12" db="EMBL/GenBank/DDBJ databases">
        <title>Chromosome-level genome of Tegillarca granosa.</title>
        <authorList>
            <person name="Kim J."/>
        </authorList>
    </citation>
    <scope>NUCLEOTIDE SEQUENCE [LARGE SCALE GENOMIC DNA]</scope>
    <source>
        <strain evidence="1">Teg-2019</strain>
        <tissue evidence="1">Adductor muscle</tissue>
    </source>
</reference>